<protein>
    <submittedName>
        <fullName evidence="7">M23 family peptidase</fullName>
    </submittedName>
</protein>
<organism evidence="7 8">
    <name type="scientific">Phenylobacterium soli</name>
    <dbReference type="NCBI Taxonomy" id="2170551"/>
    <lineage>
        <taxon>Bacteria</taxon>
        <taxon>Pseudomonadati</taxon>
        <taxon>Pseudomonadota</taxon>
        <taxon>Alphaproteobacteria</taxon>
        <taxon>Caulobacterales</taxon>
        <taxon>Caulobacteraceae</taxon>
        <taxon>Phenylobacterium</taxon>
    </lineage>
</organism>
<evidence type="ECO:0000313" key="7">
    <source>
        <dbReference type="EMBL" id="RAK53835.1"/>
    </source>
</evidence>
<keyword evidence="3" id="KW-0862">Zinc</keyword>
<sequence>MRRQILSTVTLVHRIAERVESFGPRGILALAIGVAVGSLGIAEAAVRAEARNGDAVPALAQLTSAPAPREAVQLAPQGPVWDGLDIDGDGAPDFANPTGGEPRGHDAFGDGYFHASRDGGARAHEGVDYDSRSGQLVLAPISGYVSKIGYAYPGDERFKYVEIDNPALHLQARVFYVNPKVEVGQTVELGHAVGTAHSLQGRYAGITDHIHLELERRGRRIDAQTVIMARAPTPGLGLAAAMN</sequence>
<proteinExistence type="inferred from homology"/>
<dbReference type="InterPro" id="IPR011055">
    <property type="entry name" value="Dup_hybrid_motif"/>
</dbReference>
<gene>
    <name evidence="7" type="ORF">DJ017_04490</name>
</gene>
<dbReference type="SUPFAM" id="SSF51261">
    <property type="entry name" value="Duplicated hybrid motif"/>
    <property type="match status" value="1"/>
</dbReference>
<dbReference type="GO" id="GO:0046872">
    <property type="term" value="F:metal ion binding"/>
    <property type="evidence" value="ECO:0007669"/>
    <property type="project" value="UniProtKB-KW"/>
</dbReference>
<evidence type="ECO:0000256" key="1">
    <source>
        <dbReference type="ARBA" id="ARBA00022723"/>
    </source>
</evidence>
<keyword evidence="1" id="KW-0479">Metal-binding</keyword>
<comment type="caution">
    <text evidence="7">The sequence shown here is derived from an EMBL/GenBank/DDBJ whole genome shotgun (WGS) entry which is preliminary data.</text>
</comment>
<dbReference type="RefSeq" id="WP_111527586.1">
    <property type="nucleotide sequence ID" value="NZ_JBHRSG010000002.1"/>
</dbReference>
<dbReference type="EMBL" id="QFYQ01000001">
    <property type="protein sequence ID" value="RAK53835.1"/>
    <property type="molecule type" value="Genomic_DNA"/>
</dbReference>
<accession>A0A328AH55</accession>
<comment type="similarity">
    <text evidence="5">Belongs to the LECT2/MIM-1 family.</text>
</comment>
<keyword evidence="4" id="KW-1015">Disulfide bond</keyword>
<evidence type="ECO:0000313" key="8">
    <source>
        <dbReference type="Proteomes" id="UP000249254"/>
    </source>
</evidence>
<dbReference type="Pfam" id="PF01551">
    <property type="entry name" value="Peptidase_M23"/>
    <property type="match status" value="1"/>
</dbReference>
<name>A0A328AH55_9CAUL</name>
<evidence type="ECO:0000256" key="4">
    <source>
        <dbReference type="ARBA" id="ARBA00023157"/>
    </source>
</evidence>
<reference evidence="8" key="1">
    <citation type="submission" date="2018-05" db="EMBL/GenBank/DDBJ databases">
        <authorList>
            <person name="Li X."/>
        </authorList>
    </citation>
    <scope>NUCLEOTIDE SEQUENCE [LARGE SCALE GENOMIC DNA]</scope>
    <source>
        <strain evidence="8">LX32</strain>
    </source>
</reference>
<evidence type="ECO:0000259" key="6">
    <source>
        <dbReference type="Pfam" id="PF01551"/>
    </source>
</evidence>
<dbReference type="InterPro" id="IPR008663">
    <property type="entry name" value="LECT2"/>
</dbReference>
<keyword evidence="2" id="KW-0732">Signal</keyword>
<dbReference type="PANTHER" id="PTHR11329:SF0">
    <property type="entry name" value="LEUKOCYTE CELL-DERIVED CHEMOTAXIN-2"/>
    <property type="match status" value="1"/>
</dbReference>
<dbReference type="OrthoDB" id="9810477at2"/>
<dbReference type="InterPro" id="IPR016047">
    <property type="entry name" value="M23ase_b-sheet_dom"/>
</dbReference>
<evidence type="ECO:0000256" key="3">
    <source>
        <dbReference type="ARBA" id="ARBA00022833"/>
    </source>
</evidence>
<dbReference type="Gene3D" id="2.70.70.10">
    <property type="entry name" value="Glucose Permease (Domain IIA)"/>
    <property type="match status" value="1"/>
</dbReference>
<feature type="domain" description="M23ase beta-sheet core" evidence="6">
    <location>
        <begin position="123"/>
        <end position="222"/>
    </location>
</feature>
<dbReference type="AlphaFoldDB" id="A0A328AH55"/>
<dbReference type="PANTHER" id="PTHR11329">
    <property type="entry name" value="LEUKOCYTE CELL-DERIVED CHEMOTAXIN 2"/>
    <property type="match status" value="1"/>
</dbReference>
<evidence type="ECO:0000256" key="5">
    <source>
        <dbReference type="ARBA" id="ARBA00024361"/>
    </source>
</evidence>
<dbReference type="Proteomes" id="UP000249254">
    <property type="component" value="Unassembled WGS sequence"/>
</dbReference>
<keyword evidence="8" id="KW-1185">Reference proteome</keyword>
<evidence type="ECO:0000256" key="2">
    <source>
        <dbReference type="ARBA" id="ARBA00022729"/>
    </source>
</evidence>